<comment type="caution">
    <text evidence="2">The sequence shown here is derived from an EMBL/GenBank/DDBJ whole genome shotgun (WGS) entry which is preliminary data.</text>
</comment>
<dbReference type="OrthoDB" id="90717at2759"/>
<sequence>MDGGGTVARGAAADHPKSGTPSRTIPVDESADDAPPPESSRTDNASLPRVAPRRNPSKSSSSSSGGGSASRGVINQPAGAANRGDLLNNAELAALEPTKVPRDQWIPGYRTPSDFVASDVDPWSPPRTRHISVAMLDLEMLFDQFTRSGNWIFPARSSPPRPHEWREDLITETNVRALIESAPWTILDAPMTPISFSVTGWFVKLMDLYGNFKDKNLRSYWDATHAFPIHASKRWLSKYLASVYMERKQRRSRAGARWKSFLR</sequence>
<proteinExistence type="predicted"/>
<evidence type="ECO:0000313" key="2">
    <source>
        <dbReference type="EMBL" id="GMF29742.1"/>
    </source>
</evidence>
<evidence type="ECO:0000313" key="3">
    <source>
        <dbReference type="Proteomes" id="UP001165083"/>
    </source>
</evidence>
<protein>
    <submittedName>
        <fullName evidence="2">Unnamed protein product</fullName>
    </submittedName>
</protein>
<dbReference type="Proteomes" id="UP001165083">
    <property type="component" value="Unassembled WGS sequence"/>
</dbReference>
<name>A0A9W6UB56_9STRA</name>
<organism evidence="2 3">
    <name type="scientific">Phytophthora lilii</name>
    <dbReference type="NCBI Taxonomy" id="2077276"/>
    <lineage>
        <taxon>Eukaryota</taxon>
        <taxon>Sar</taxon>
        <taxon>Stramenopiles</taxon>
        <taxon>Oomycota</taxon>
        <taxon>Peronosporomycetes</taxon>
        <taxon>Peronosporales</taxon>
        <taxon>Peronosporaceae</taxon>
        <taxon>Phytophthora</taxon>
    </lineage>
</organism>
<accession>A0A9W6UB56</accession>
<dbReference type="AlphaFoldDB" id="A0A9W6UB56"/>
<gene>
    <name evidence="2" type="ORF">Plil01_001264500</name>
</gene>
<reference evidence="2" key="1">
    <citation type="submission" date="2023-04" db="EMBL/GenBank/DDBJ databases">
        <title>Phytophthora lilii NBRC 32176.</title>
        <authorList>
            <person name="Ichikawa N."/>
            <person name="Sato H."/>
            <person name="Tonouchi N."/>
        </authorList>
    </citation>
    <scope>NUCLEOTIDE SEQUENCE</scope>
    <source>
        <strain evidence="2">NBRC 32176</strain>
    </source>
</reference>
<keyword evidence="3" id="KW-1185">Reference proteome</keyword>
<evidence type="ECO:0000256" key="1">
    <source>
        <dbReference type="SAM" id="MobiDB-lite"/>
    </source>
</evidence>
<dbReference type="EMBL" id="BSXW01000795">
    <property type="protein sequence ID" value="GMF29742.1"/>
    <property type="molecule type" value="Genomic_DNA"/>
</dbReference>
<feature type="region of interest" description="Disordered" evidence="1">
    <location>
        <begin position="1"/>
        <end position="82"/>
    </location>
</feature>